<evidence type="ECO:0000313" key="3">
    <source>
        <dbReference type="Proteomes" id="UP001634747"/>
    </source>
</evidence>
<dbReference type="RefSeq" id="WP_263413243.1">
    <property type="nucleotide sequence ID" value="NZ_BAABBH010000001.1"/>
</dbReference>
<protein>
    <submittedName>
        <fullName evidence="2">LamG domain-containing protein</fullName>
    </submittedName>
</protein>
<dbReference type="InterPro" id="IPR013320">
    <property type="entry name" value="ConA-like_dom_sf"/>
</dbReference>
<feature type="chain" id="PRO_5045774500" evidence="1">
    <location>
        <begin position="23"/>
        <end position="661"/>
    </location>
</feature>
<evidence type="ECO:0000313" key="2">
    <source>
        <dbReference type="EMBL" id="MFN2975226.1"/>
    </source>
</evidence>
<name>A0ABW9KHG9_9BACT</name>
<gene>
    <name evidence="2" type="ORF">ACK2TP_05575</name>
</gene>
<keyword evidence="1" id="KW-0732">Signal</keyword>
<organism evidence="2 3">
    <name type="scientific">Terriglobus aquaticus</name>
    <dbReference type="NCBI Taxonomy" id="940139"/>
    <lineage>
        <taxon>Bacteria</taxon>
        <taxon>Pseudomonadati</taxon>
        <taxon>Acidobacteriota</taxon>
        <taxon>Terriglobia</taxon>
        <taxon>Terriglobales</taxon>
        <taxon>Acidobacteriaceae</taxon>
        <taxon>Terriglobus</taxon>
    </lineage>
</organism>
<dbReference type="Gene3D" id="2.60.120.200">
    <property type="match status" value="1"/>
</dbReference>
<evidence type="ECO:0000256" key="1">
    <source>
        <dbReference type="SAM" id="SignalP"/>
    </source>
</evidence>
<dbReference type="SUPFAM" id="SSF49899">
    <property type="entry name" value="Concanavalin A-like lectins/glucanases"/>
    <property type="match status" value="1"/>
</dbReference>
<accession>A0ABW9KHG9</accession>
<proteinExistence type="predicted"/>
<dbReference type="Proteomes" id="UP001634747">
    <property type="component" value="Unassembled WGS sequence"/>
</dbReference>
<dbReference type="EMBL" id="JBJYXY010000001">
    <property type="protein sequence ID" value="MFN2975226.1"/>
    <property type="molecule type" value="Genomic_DNA"/>
</dbReference>
<feature type="signal peptide" evidence="1">
    <location>
        <begin position="1"/>
        <end position="22"/>
    </location>
</feature>
<reference evidence="2 3" key="1">
    <citation type="submission" date="2024-12" db="EMBL/GenBank/DDBJ databases">
        <authorList>
            <person name="Lee Y."/>
        </authorList>
    </citation>
    <scope>NUCLEOTIDE SEQUENCE [LARGE SCALE GENOMIC DNA]</scope>
    <source>
        <strain evidence="2 3">03SUJ4</strain>
    </source>
</reference>
<comment type="caution">
    <text evidence="2">The sequence shown here is derived from an EMBL/GenBank/DDBJ whole genome shotgun (WGS) entry which is preliminary data.</text>
</comment>
<sequence>MQRISHALGVLAALCFGVGAFAQSTTVTASNLKIGGSPITAGTVTIVPQDAYGHAIAFTGGDGSFNGPQPFSAAITNGAIAPGFTVPDQSLSTATTPNTPLWYAVTITNTLTRASFSYTLPPSTVVGSTFALDTYKATQFAGALTGTTNATSLPSSLWCSTGSRIVLGNGSTITGLYECYFGQMRQVPMGSGSGVTPTFQIGTVSTGAAAVQVVAGANNVYTLNFTLPQGLQGVQGNPGSTPSFSIGTVTTGAAGSQASVTVDPSSTPTNIKLDFTIPQGAAGTGGSGTSIALKVNGTANISQSVLNLIPGTNVSLSDNGSGGITVSVPAGSFDAAGAAAAALANAGVSTDSTKNGAVNLTYTGTAPLTPGANTVQQQQAVAVTTPYTWSMPGTPPPDSTHNVLAFTLANGVYVGSWVAASGGSGAVAGTIPGEWFFNEGTGTSSTNQGTGPVMSIANGSWVSQAGLSGGALAFNGSTNTSTQTVATAAGSSFSLAPGQAMGVCGFFSAASTGLYSRVIGTESSTGSSSGVSGWEFGLQNGAFFYEVAGTGGYNGNDSVSTTGGSYSANTLVFACANYNGSGTVTFYVNGTAQTTSVAKNNLTTSPASTGALTVGKLRGDTTTAAGNSVFSGNIGPLFIVIGRQFTTSEISTMNGNPYAKI</sequence>
<keyword evidence="3" id="KW-1185">Reference proteome</keyword>